<evidence type="ECO:0000259" key="1">
    <source>
        <dbReference type="Pfam" id="PF22743"/>
    </source>
</evidence>
<accession>A0A7K1UWW1</accession>
<dbReference type="AlphaFoldDB" id="A0A7K1UWW1"/>
<dbReference type="EMBL" id="WRPP01000002">
    <property type="protein sequence ID" value="MVU78348.1"/>
    <property type="molecule type" value="Genomic_DNA"/>
</dbReference>
<keyword evidence="3" id="KW-1185">Reference proteome</keyword>
<name>A0A7K1UWW1_9NOCA</name>
<dbReference type="Pfam" id="PF22743">
    <property type="entry name" value="PspAA"/>
    <property type="match status" value="1"/>
</dbReference>
<evidence type="ECO:0000313" key="3">
    <source>
        <dbReference type="Proteomes" id="UP000466794"/>
    </source>
</evidence>
<dbReference type="InterPro" id="IPR054437">
    <property type="entry name" value="PspA-assoc_dom"/>
</dbReference>
<dbReference type="Proteomes" id="UP000466794">
    <property type="component" value="Unassembled WGS sequence"/>
</dbReference>
<protein>
    <recommendedName>
        <fullName evidence="1">PspA-associated domain-containing protein</fullName>
    </recommendedName>
</protein>
<evidence type="ECO:0000313" key="2">
    <source>
        <dbReference type="EMBL" id="MVU78348.1"/>
    </source>
</evidence>
<comment type="caution">
    <text evidence="2">The sequence shown here is derived from an EMBL/GenBank/DDBJ whole genome shotgun (WGS) entry which is preliminary data.</text>
</comment>
<dbReference type="RefSeq" id="WP_157387865.1">
    <property type="nucleotide sequence ID" value="NZ_WRPP01000002.1"/>
</dbReference>
<gene>
    <name evidence="2" type="ORF">GPX89_13970</name>
</gene>
<sequence length="92" mass="10072">MIIRILGEDQYILDDDRLDYLNDLDDQLMLALEADDESGYELSLDQLLSAVRGFGVRLNPELVVASDLVLPGPDTPASDVRAMLRGDGLIPG</sequence>
<organism evidence="2 3">
    <name type="scientific">Nocardia terrae</name>
    <dbReference type="NCBI Taxonomy" id="2675851"/>
    <lineage>
        <taxon>Bacteria</taxon>
        <taxon>Bacillati</taxon>
        <taxon>Actinomycetota</taxon>
        <taxon>Actinomycetes</taxon>
        <taxon>Mycobacteriales</taxon>
        <taxon>Nocardiaceae</taxon>
        <taxon>Nocardia</taxon>
    </lineage>
</organism>
<proteinExistence type="predicted"/>
<reference evidence="2 3" key="1">
    <citation type="submission" date="2019-12" db="EMBL/GenBank/DDBJ databases">
        <title>Nocardia sp. nov. ET3-3 isolated from soil.</title>
        <authorList>
            <person name="Kanchanasin P."/>
            <person name="Tanasupawat S."/>
            <person name="Yuki M."/>
            <person name="Kudo T."/>
        </authorList>
    </citation>
    <scope>NUCLEOTIDE SEQUENCE [LARGE SCALE GENOMIC DNA]</scope>
    <source>
        <strain evidence="2 3">ET3-3</strain>
    </source>
</reference>
<feature type="domain" description="PspA-associated" evidence="1">
    <location>
        <begin position="1"/>
        <end position="92"/>
    </location>
</feature>